<reference evidence="2 3" key="1">
    <citation type="submission" date="2019-03" db="EMBL/GenBank/DDBJ databases">
        <title>Genome sequence of Sphingomonas sp. 17J27-24.</title>
        <authorList>
            <person name="Kim M."/>
            <person name="Maeng S."/>
            <person name="Sathiyaraj S."/>
        </authorList>
    </citation>
    <scope>NUCLEOTIDE SEQUENCE [LARGE SCALE GENOMIC DNA]</scope>
    <source>
        <strain evidence="2 3">17J27-24</strain>
    </source>
</reference>
<dbReference type="Proteomes" id="UP000298213">
    <property type="component" value="Unassembled WGS sequence"/>
</dbReference>
<keyword evidence="3" id="KW-1185">Reference proteome</keyword>
<feature type="signal peptide" evidence="1">
    <location>
        <begin position="1"/>
        <end position="22"/>
    </location>
</feature>
<evidence type="ECO:0000256" key="1">
    <source>
        <dbReference type="SAM" id="SignalP"/>
    </source>
</evidence>
<name>A0A4Y8ZUQ5_9SPHN</name>
<dbReference type="EMBL" id="SPDV01000003">
    <property type="protein sequence ID" value="TFI59763.1"/>
    <property type="molecule type" value="Genomic_DNA"/>
</dbReference>
<dbReference type="RefSeq" id="WP_135083460.1">
    <property type="nucleotide sequence ID" value="NZ_SPDV01000003.1"/>
</dbReference>
<proteinExistence type="predicted"/>
<organism evidence="2 3">
    <name type="scientific">Sphingomonas parva</name>
    <dbReference type="NCBI Taxonomy" id="2555898"/>
    <lineage>
        <taxon>Bacteria</taxon>
        <taxon>Pseudomonadati</taxon>
        <taxon>Pseudomonadota</taxon>
        <taxon>Alphaproteobacteria</taxon>
        <taxon>Sphingomonadales</taxon>
        <taxon>Sphingomonadaceae</taxon>
        <taxon>Sphingomonas</taxon>
    </lineage>
</organism>
<keyword evidence="1" id="KW-0732">Signal</keyword>
<gene>
    <name evidence="2" type="ORF">E2493_02680</name>
</gene>
<protein>
    <submittedName>
        <fullName evidence="2">Uncharacterized protein</fullName>
    </submittedName>
</protein>
<sequence>MRLLLAILVALSLIGSPSVAVAAAPLTPCTMPMDQQDGGSHHDKMDCCTPNCAAPAAPALLPPETAGDAPVAFARADLWHKDAPGLPSFNPPSIDHPPRRS</sequence>
<evidence type="ECO:0000313" key="2">
    <source>
        <dbReference type="EMBL" id="TFI59763.1"/>
    </source>
</evidence>
<comment type="caution">
    <text evidence="2">The sequence shown here is derived from an EMBL/GenBank/DDBJ whole genome shotgun (WGS) entry which is preliminary data.</text>
</comment>
<feature type="chain" id="PRO_5021267952" evidence="1">
    <location>
        <begin position="23"/>
        <end position="101"/>
    </location>
</feature>
<dbReference type="AlphaFoldDB" id="A0A4Y8ZUQ5"/>
<evidence type="ECO:0000313" key="3">
    <source>
        <dbReference type="Proteomes" id="UP000298213"/>
    </source>
</evidence>
<accession>A0A4Y8ZUQ5</accession>